<evidence type="ECO:0000313" key="5">
    <source>
        <dbReference type="EMBL" id="MFD2611678.1"/>
    </source>
</evidence>
<dbReference type="PROSITE" id="PS01124">
    <property type="entry name" value="HTH_ARAC_FAMILY_2"/>
    <property type="match status" value="1"/>
</dbReference>
<comment type="caution">
    <text evidence="5">The sequence shown here is derived from an EMBL/GenBank/DDBJ whole genome shotgun (WGS) entry which is preliminary data.</text>
</comment>
<sequence length="290" mass="33863">MECLQFEIPPTPQFMTVGHGTWAPGQRHFERNFQVYDMLFVITGALYMGEEGREYSILPGQLLILEAGKTHVGTRPCEEHTEIYWVHFIHAEPAEHVDSQHIAWDSVIPRDTDESTTPTRQFMYLPKYAYIDIRPLLPILNGMVSLHADFTLQRSMELHARVMQLFMELQIQVAASQQPTQSRKISEQAQAFLRDTHLQPFSSEALERELKYNVDYITRCMKKHTGMSPVKYLHYLRIEDAKQRLIHTDAPLPLLAEQTGFPDYNYFIRLFRQHTGTTPGQYRRIRRGQV</sequence>
<evidence type="ECO:0000256" key="3">
    <source>
        <dbReference type="ARBA" id="ARBA00023163"/>
    </source>
</evidence>
<gene>
    <name evidence="5" type="ORF">ACFSUF_04495</name>
</gene>
<feature type="domain" description="HTH araC/xylS-type" evidence="4">
    <location>
        <begin position="187"/>
        <end position="285"/>
    </location>
</feature>
<dbReference type="PANTHER" id="PTHR43280:SF2">
    <property type="entry name" value="HTH-TYPE TRANSCRIPTIONAL REGULATOR EXSA"/>
    <property type="match status" value="1"/>
</dbReference>
<dbReference type="SUPFAM" id="SSF46689">
    <property type="entry name" value="Homeodomain-like"/>
    <property type="match status" value="1"/>
</dbReference>
<evidence type="ECO:0000313" key="6">
    <source>
        <dbReference type="Proteomes" id="UP001597541"/>
    </source>
</evidence>
<dbReference type="Pfam" id="PF12833">
    <property type="entry name" value="HTH_18"/>
    <property type="match status" value="1"/>
</dbReference>
<protein>
    <submittedName>
        <fullName evidence="5">Helix-turn-helix domain-containing protein</fullName>
    </submittedName>
</protein>
<dbReference type="SUPFAM" id="SSF51215">
    <property type="entry name" value="Regulatory protein AraC"/>
    <property type="match status" value="1"/>
</dbReference>
<keyword evidence="2" id="KW-0238">DNA-binding</keyword>
<dbReference type="EMBL" id="JBHUME010000005">
    <property type="protein sequence ID" value="MFD2611678.1"/>
    <property type="molecule type" value="Genomic_DNA"/>
</dbReference>
<dbReference type="RefSeq" id="WP_377600557.1">
    <property type="nucleotide sequence ID" value="NZ_JBHUME010000005.1"/>
</dbReference>
<evidence type="ECO:0000256" key="2">
    <source>
        <dbReference type="ARBA" id="ARBA00023125"/>
    </source>
</evidence>
<name>A0ABW5P928_9BACL</name>
<dbReference type="InterPro" id="IPR018060">
    <property type="entry name" value="HTH_AraC"/>
</dbReference>
<keyword evidence="1" id="KW-0805">Transcription regulation</keyword>
<dbReference type="InterPro" id="IPR037923">
    <property type="entry name" value="HTH-like"/>
</dbReference>
<organism evidence="5 6">
    <name type="scientific">Paenibacillus gansuensis</name>
    <dbReference type="NCBI Taxonomy" id="306542"/>
    <lineage>
        <taxon>Bacteria</taxon>
        <taxon>Bacillati</taxon>
        <taxon>Bacillota</taxon>
        <taxon>Bacilli</taxon>
        <taxon>Bacillales</taxon>
        <taxon>Paenibacillaceae</taxon>
        <taxon>Paenibacillus</taxon>
    </lineage>
</organism>
<dbReference type="SMART" id="SM00342">
    <property type="entry name" value="HTH_ARAC"/>
    <property type="match status" value="1"/>
</dbReference>
<dbReference type="PANTHER" id="PTHR43280">
    <property type="entry name" value="ARAC-FAMILY TRANSCRIPTIONAL REGULATOR"/>
    <property type="match status" value="1"/>
</dbReference>
<dbReference type="InterPro" id="IPR009057">
    <property type="entry name" value="Homeodomain-like_sf"/>
</dbReference>
<reference evidence="6" key="1">
    <citation type="journal article" date="2019" name="Int. J. Syst. Evol. Microbiol.">
        <title>The Global Catalogue of Microorganisms (GCM) 10K type strain sequencing project: providing services to taxonomists for standard genome sequencing and annotation.</title>
        <authorList>
            <consortium name="The Broad Institute Genomics Platform"/>
            <consortium name="The Broad Institute Genome Sequencing Center for Infectious Disease"/>
            <person name="Wu L."/>
            <person name="Ma J."/>
        </authorList>
    </citation>
    <scope>NUCLEOTIDE SEQUENCE [LARGE SCALE GENOMIC DNA]</scope>
    <source>
        <strain evidence="6">KCTC 3950</strain>
    </source>
</reference>
<accession>A0ABW5P928</accession>
<keyword evidence="3" id="KW-0804">Transcription</keyword>
<evidence type="ECO:0000256" key="1">
    <source>
        <dbReference type="ARBA" id="ARBA00023015"/>
    </source>
</evidence>
<proteinExistence type="predicted"/>
<dbReference type="Proteomes" id="UP001597541">
    <property type="component" value="Unassembled WGS sequence"/>
</dbReference>
<dbReference type="Gene3D" id="1.10.10.60">
    <property type="entry name" value="Homeodomain-like"/>
    <property type="match status" value="2"/>
</dbReference>
<keyword evidence="6" id="KW-1185">Reference proteome</keyword>
<evidence type="ECO:0000259" key="4">
    <source>
        <dbReference type="PROSITE" id="PS01124"/>
    </source>
</evidence>